<proteinExistence type="inferred from homology"/>
<protein>
    <recommendedName>
        <fullName evidence="3 5">Regulatory protein RecX</fullName>
    </recommendedName>
</protein>
<organism evidence="9 10">
    <name type="scientific">Microbacterium sufflavum</name>
    <dbReference type="NCBI Taxonomy" id="2851649"/>
    <lineage>
        <taxon>Bacteria</taxon>
        <taxon>Bacillati</taxon>
        <taxon>Actinomycetota</taxon>
        <taxon>Actinomycetes</taxon>
        <taxon>Micrococcales</taxon>
        <taxon>Microbacteriaceae</taxon>
        <taxon>Microbacterium</taxon>
    </lineage>
</organism>
<evidence type="ECO:0000256" key="3">
    <source>
        <dbReference type="ARBA" id="ARBA00018111"/>
    </source>
</evidence>
<comment type="function">
    <text evidence="5">Modulates RecA activity.</text>
</comment>
<dbReference type="InterPro" id="IPR053924">
    <property type="entry name" value="RecX_HTH_2nd"/>
</dbReference>
<dbReference type="Pfam" id="PF21981">
    <property type="entry name" value="RecX_HTH3"/>
    <property type="match status" value="1"/>
</dbReference>
<comment type="similarity">
    <text evidence="2 5">Belongs to the RecX family.</text>
</comment>
<feature type="domain" description="RecX third three-helical" evidence="8">
    <location>
        <begin position="215"/>
        <end position="258"/>
    </location>
</feature>
<feature type="region of interest" description="Disordered" evidence="6">
    <location>
        <begin position="1"/>
        <end position="118"/>
    </location>
</feature>
<accession>A0ABY4IGK0</accession>
<dbReference type="EMBL" id="CP078076">
    <property type="protein sequence ID" value="UPL11897.1"/>
    <property type="molecule type" value="Genomic_DNA"/>
</dbReference>
<dbReference type="InterPro" id="IPR036388">
    <property type="entry name" value="WH-like_DNA-bd_sf"/>
</dbReference>
<evidence type="ECO:0000259" key="8">
    <source>
        <dbReference type="Pfam" id="PF21981"/>
    </source>
</evidence>
<evidence type="ECO:0000313" key="10">
    <source>
        <dbReference type="Proteomes" id="UP000831467"/>
    </source>
</evidence>
<dbReference type="InterPro" id="IPR053925">
    <property type="entry name" value="RecX_HTH_3rd"/>
</dbReference>
<feature type="compositionally biased region" description="Basic and acidic residues" evidence="6">
    <location>
        <begin position="1"/>
        <end position="11"/>
    </location>
</feature>
<dbReference type="Proteomes" id="UP000831467">
    <property type="component" value="Chromosome"/>
</dbReference>
<dbReference type="Pfam" id="PF02631">
    <property type="entry name" value="RecX_HTH2"/>
    <property type="match status" value="1"/>
</dbReference>
<evidence type="ECO:0000256" key="6">
    <source>
        <dbReference type="SAM" id="MobiDB-lite"/>
    </source>
</evidence>
<evidence type="ECO:0000256" key="5">
    <source>
        <dbReference type="HAMAP-Rule" id="MF_01114"/>
    </source>
</evidence>
<evidence type="ECO:0000259" key="7">
    <source>
        <dbReference type="Pfam" id="PF02631"/>
    </source>
</evidence>
<dbReference type="PANTHER" id="PTHR33602">
    <property type="entry name" value="REGULATORY PROTEIN RECX FAMILY PROTEIN"/>
    <property type="match status" value="1"/>
</dbReference>
<dbReference type="InterPro" id="IPR003783">
    <property type="entry name" value="Regulatory_RecX"/>
</dbReference>
<dbReference type="HAMAP" id="MF_01114">
    <property type="entry name" value="RecX"/>
    <property type="match status" value="1"/>
</dbReference>
<reference evidence="9 10" key="1">
    <citation type="submission" date="2021-06" db="EMBL/GenBank/DDBJ databases">
        <title>Genome-based taxonomic framework of Microbacterium strains isolated from marine environment, the description of four new species and reclassification of four preexisting species.</title>
        <authorList>
            <person name="Lee S.D."/>
            <person name="Kim S.-M."/>
            <person name="Byeon Y.-S."/>
            <person name="Yang H.L."/>
            <person name="Kim I.S."/>
        </authorList>
    </citation>
    <scope>NUCLEOTIDE SEQUENCE [LARGE SCALE GENOMIC DNA]</scope>
    <source>
        <strain evidence="9 10">SSW1-51</strain>
    </source>
</reference>
<keyword evidence="4 5" id="KW-0963">Cytoplasm</keyword>
<sequence length="284" mass="30353">MNKQRGGDPERIAPIIPLFGGAPSRQPSRRPTPPDHSGVDAPASTDGAASWRSTWHQAPSDFPQEPDPGTPSERHPARGRRGRSTAGTPAPRLRAIDEGTLGGADAERGEEDGPTTEEVRVAAEESLLRKLRTRSLSVSEARLVLRGHGVEANDVDDLIDDFCRRGYLDDAVLAEMLVTSGAERKGQGRVALSRALAQRGIPREVIHAALEELPDDDAERALEFARTKARSLSRLDADTALRRLTGQLARRGYAGSVAMTAAKTALREASSGGSGSGVRFVDSD</sequence>
<gene>
    <name evidence="5" type="primary">recX</name>
    <name evidence="9" type="ORF">KV394_12575</name>
</gene>
<evidence type="ECO:0000256" key="4">
    <source>
        <dbReference type="ARBA" id="ARBA00022490"/>
    </source>
</evidence>
<keyword evidence="10" id="KW-1185">Reference proteome</keyword>
<evidence type="ECO:0000313" key="9">
    <source>
        <dbReference type="EMBL" id="UPL11897.1"/>
    </source>
</evidence>
<dbReference type="Gene3D" id="1.10.10.10">
    <property type="entry name" value="Winged helix-like DNA-binding domain superfamily/Winged helix DNA-binding domain"/>
    <property type="match status" value="1"/>
</dbReference>
<comment type="subcellular location">
    <subcellularLocation>
        <location evidence="1 5">Cytoplasm</location>
    </subcellularLocation>
</comment>
<feature type="domain" description="RecX second three-helical" evidence="7">
    <location>
        <begin position="169"/>
        <end position="210"/>
    </location>
</feature>
<name>A0ABY4IGK0_9MICO</name>
<evidence type="ECO:0000256" key="1">
    <source>
        <dbReference type="ARBA" id="ARBA00004496"/>
    </source>
</evidence>
<evidence type="ECO:0000256" key="2">
    <source>
        <dbReference type="ARBA" id="ARBA00009695"/>
    </source>
</evidence>
<dbReference type="PANTHER" id="PTHR33602:SF1">
    <property type="entry name" value="REGULATORY PROTEIN RECX FAMILY PROTEIN"/>
    <property type="match status" value="1"/>
</dbReference>